<name>A0ABP4TYL1_9ACTN</name>
<dbReference type="InterPro" id="IPR027417">
    <property type="entry name" value="P-loop_NTPase"/>
</dbReference>
<dbReference type="Gene3D" id="1.10.10.10">
    <property type="entry name" value="Winged helix-like DNA-binding domain superfamily/Winged helix DNA-binding domain"/>
    <property type="match status" value="1"/>
</dbReference>
<dbReference type="InterPro" id="IPR016032">
    <property type="entry name" value="Sig_transdc_resp-reg_C-effctor"/>
</dbReference>
<sequence>MTGVPTTPQPVTMPTAPEQPGLVVVTGAPGVGRTTLLTSLASAAAGTVFRGGGLASLRHVPGVALSRAIRARLPESDVDLAVEAVRARVKDGLLVLDDLQWADGLTLAVLPRLTEHVRVLAALRTPNNLPAEVFRALRAAARAWVTVPPLTDEAASGLAEKTAPELSAAAIAAVVERAGGMPLAVQVLARRAVRAGGNLSQTELGRSAPSRADDLERAIADAVAQLRRPARTAIAALGLLGRPELASRLGPGVGELVEAGLAVQEGTVTQEGAVAQDGMMVAPVAPCVAEIAAGILPAADRAALHARLAQFCAPAESARHYAAAGAAQSAFDQAVVAAGQATTDGERAASLLLAAGLTGVDVPPRVRLDAVAAALAVGRYHAAVRALESLPETNLTTPALRAEQGVLKAEAFLQAGDPAAALAATEVFRNALGETAGLPVDLLADLHRVRILAAVGVGDAVAVGTATAAAHAHFGDATAHPPAVAAALAIAAATGREAGWAAALDAAAKACEVAGRTADERWCRWVLAETLAADGDTSEAGPAAKAGAQRCAVDGAYSWESRFVALGLWVSALRGEALDDVVRRATDLLDRSLPGRARAYALAAGCLAAADSGALGLARGRLSGGLPEGMVVSGVPAEALAWVGQEVAWLDGVVEPSGDQEAAAIRQSALLLGLAEITEHWTAYERAAGAVGAHAKDTGRLATALQPPAEAAAATLRAWNRAAGGWPSSSEFNQAASAWHQRVVREEIRALLGVMVAPDPPDAAVPALLAAEIAAETAGLVVLLGRVRKALRRYVAHGRVAQRNLDERPRLGPRSSPLSARETEVLQLVAQGESTRRIATRLGLSRETVETHVRSGMRKLGARTRTEAAALVAAELGDERP</sequence>
<keyword evidence="3" id="KW-1185">Reference proteome</keyword>
<dbReference type="EMBL" id="BAAANY010000020">
    <property type="protein sequence ID" value="GAA1694412.1"/>
    <property type="molecule type" value="Genomic_DNA"/>
</dbReference>
<dbReference type="PRINTS" id="PR00364">
    <property type="entry name" value="DISEASERSIST"/>
</dbReference>
<proteinExistence type="predicted"/>
<organism evidence="2 3">
    <name type="scientific">Fodinicola feengrottensis</name>
    <dbReference type="NCBI Taxonomy" id="435914"/>
    <lineage>
        <taxon>Bacteria</taxon>
        <taxon>Bacillati</taxon>
        <taxon>Actinomycetota</taxon>
        <taxon>Actinomycetes</taxon>
        <taxon>Mycobacteriales</taxon>
        <taxon>Fodinicola</taxon>
    </lineage>
</organism>
<protein>
    <recommendedName>
        <fullName evidence="1">HTH luxR-type domain-containing protein</fullName>
    </recommendedName>
</protein>
<evidence type="ECO:0000259" key="1">
    <source>
        <dbReference type="PROSITE" id="PS50043"/>
    </source>
</evidence>
<dbReference type="Pfam" id="PF00196">
    <property type="entry name" value="GerE"/>
    <property type="match status" value="1"/>
</dbReference>
<reference evidence="3" key="1">
    <citation type="journal article" date="2019" name="Int. J. Syst. Evol. Microbiol.">
        <title>The Global Catalogue of Microorganisms (GCM) 10K type strain sequencing project: providing services to taxonomists for standard genome sequencing and annotation.</title>
        <authorList>
            <consortium name="The Broad Institute Genomics Platform"/>
            <consortium name="The Broad Institute Genome Sequencing Center for Infectious Disease"/>
            <person name="Wu L."/>
            <person name="Ma J."/>
        </authorList>
    </citation>
    <scope>NUCLEOTIDE SEQUENCE [LARGE SCALE GENOMIC DNA]</scope>
    <source>
        <strain evidence="3">JCM 14718</strain>
    </source>
</reference>
<dbReference type="PANTHER" id="PTHR45566">
    <property type="entry name" value="HTH-TYPE TRANSCRIPTIONAL REGULATOR YHJB-RELATED"/>
    <property type="match status" value="1"/>
</dbReference>
<gene>
    <name evidence="2" type="ORF">GCM10009765_49600</name>
</gene>
<dbReference type="SUPFAM" id="SSF46894">
    <property type="entry name" value="C-terminal effector domain of the bipartite response regulators"/>
    <property type="match status" value="1"/>
</dbReference>
<dbReference type="PRINTS" id="PR00038">
    <property type="entry name" value="HTHLUXR"/>
</dbReference>
<dbReference type="InterPro" id="IPR000792">
    <property type="entry name" value="Tscrpt_reg_LuxR_C"/>
</dbReference>
<dbReference type="CDD" id="cd06170">
    <property type="entry name" value="LuxR_C_like"/>
    <property type="match status" value="1"/>
</dbReference>
<dbReference type="SMART" id="SM00421">
    <property type="entry name" value="HTH_LUXR"/>
    <property type="match status" value="1"/>
</dbReference>
<evidence type="ECO:0000313" key="3">
    <source>
        <dbReference type="Proteomes" id="UP001500618"/>
    </source>
</evidence>
<dbReference type="SUPFAM" id="SSF52540">
    <property type="entry name" value="P-loop containing nucleoside triphosphate hydrolases"/>
    <property type="match status" value="1"/>
</dbReference>
<evidence type="ECO:0000313" key="2">
    <source>
        <dbReference type="EMBL" id="GAA1694412.1"/>
    </source>
</evidence>
<dbReference type="PANTHER" id="PTHR45566:SF2">
    <property type="entry name" value="NARL SUBFAMILY"/>
    <property type="match status" value="1"/>
</dbReference>
<dbReference type="InterPro" id="IPR051015">
    <property type="entry name" value="EvgA-like"/>
</dbReference>
<accession>A0ABP4TYL1</accession>
<comment type="caution">
    <text evidence="2">The sequence shown here is derived from an EMBL/GenBank/DDBJ whole genome shotgun (WGS) entry which is preliminary data.</text>
</comment>
<dbReference type="InterPro" id="IPR036388">
    <property type="entry name" value="WH-like_DNA-bd_sf"/>
</dbReference>
<feature type="domain" description="HTH luxR-type" evidence="1">
    <location>
        <begin position="811"/>
        <end position="876"/>
    </location>
</feature>
<dbReference type="PROSITE" id="PS50043">
    <property type="entry name" value="HTH_LUXR_2"/>
    <property type="match status" value="1"/>
</dbReference>
<dbReference type="Proteomes" id="UP001500618">
    <property type="component" value="Unassembled WGS sequence"/>
</dbReference>